<evidence type="ECO:0000256" key="1">
    <source>
        <dbReference type="SAM" id="MobiDB-lite"/>
    </source>
</evidence>
<organism evidence="2 3">
    <name type="scientific">Synaphobranchus kaupii</name>
    <name type="common">Kaup's arrowtooth eel</name>
    <dbReference type="NCBI Taxonomy" id="118154"/>
    <lineage>
        <taxon>Eukaryota</taxon>
        <taxon>Metazoa</taxon>
        <taxon>Chordata</taxon>
        <taxon>Craniata</taxon>
        <taxon>Vertebrata</taxon>
        <taxon>Euteleostomi</taxon>
        <taxon>Actinopterygii</taxon>
        <taxon>Neopterygii</taxon>
        <taxon>Teleostei</taxon>
        <taxon>Anguilliformes</taxon>
        <taxon>Synaphobranchidae</taxon>
        <taxon>Synaphobranchus</taxon>
    </lineage>
</organism>
<dbReference type="EMBL" id="JAINUF010000007">
    <property type="protein sequence ID" value="KAJ8353153.1"/>
    <property type="molecule type" value="Genomic_DNA"/>
</dbReference>
<evidence type="ECO:0000313" key="2">
    <source>
        <dbReference type="EMBL" id="KAJ8353153.1"/>
    </source>
</evidence>
<dbReference type="Proteomes" id="UP001152622">
    <property type="component" value="Chromosome 7"/>
</dbReference>
<accession>A0A9Q1F847</accession>
<sequence length="151" mass="15746">MSPSPAANRSGCGPCINHSVPHRDSGDSATAVTRVLSEGSRNGVHHHFPPLSFLGPLNIRCTVQWGREAARTSSGPGSVSSPEHRRLRLLGPGPAPFREELRTVPGRGGAQSHTQSESGRELVPSLCLLAECGVVAVPRMGEAACPALCAV</sequence>
<reference evidence="2" key="1">
    <citation type="journal article" date="2023" name="Science">
        <title>Genome structures resolve the early diversification of teleost fishes.</title>
        <authorList>
            <person name="Parey E."/>
            <person name="Louis A."/>
            <person name="Montfort J."/>
            <person name="Bouchez O."/>
            <person name="Roques C."/>
            <person name="Iampietro C."/>
            <person name="Lluch J."/>
            <person name="Castinel A."/>
            <person name="Donnadieu C."/>
            <person name="Desvignes T."/>
            <person name="Floi Bucao C."/>
            <person name="Jouanno E."/>
            <person name="Wen M."/>
            <person name="Mejri S."/>
            <person name="Dirks R."/>
            <person name="Jansen H."/>
            <person name="Henkel C."/>
            <person name="Chen W.J."/>
            <person name="Zahm M."/>
            <person name="Cabau C."/>
            <person name="Klopp C."/>
            <person name="Thompson A.W."/>
            <person name="Robinson-Rechavi M."/>
            <person name="Braasch I."/>
            <person name="Lecointre G."/>
            <person name="Bobe J."/>
            <person name="Postlethwait J.H."/>
            <person name="Berthelot C."/>
            <person name="Roest Crollius H."/>
            <person name="Guiguen Y."/>
        </authorList>
    </citation>
    <scope>NUCLEOTIDE SEQUENCE</scope>
    <source>
        <strain evidence="2">WJC10195</strain>
    </source>
</reference>
<comment type="caution">
    <text evidence="2">The sequence shown here is derived from an EMBL/GenBank/DDBJ whole genome shotgun (WGS) entry which is preliminary data.</text>
</comment>
<keyword evidence="3" id="KW-1185">Reference proteome</keyword>
<feature type="region of interest" description="Disordered" evidence="1">
    <location>
        <begin position="1"/>
        <end position="29"/>
    </location>
</feature>
<dbReference type="AlphaFoldDB" id="A0A9Q1F847"/>
<feature type="compositionally biased region" description="Polar residues" evidence="1">
    <location>
        <begin position="71"/>
        <end position="81"/>
    </location>
</feature>
<evidence type="ECO:0000313" key="3">
    <source>
        <dbReference type="Proteomes" id="UP001152622"/>
    </source>
</evidence>
<name>A0A9Q1F847_SYNKA</name>
<protein>
    <submittedName>
        <fullName evidence="2">Uncharacterized protein</fullName>
    </submittedName>
</protein>
<proteinExistence type="predicted"/>
<gene>
    <name evidence="2" type="ORF">SKAU_G00207200</name>
</gene>
<feature type="region of interest" description="Disordered" evidence="1">
    <location>
        <begin position="70"/>
        <end position="95"/>
    </location>
</feature>